<reference evidence="3" key="2">
    <citation type="journal article" date="2023" name="Commun. Biol.">
        <title>Intrasexual cuticular hydrocarbon dimorphism in a wasp sheds light on hydrocarbon biosynthesis genes in Hymenoptera.</title>
        <authorList>
            <person name="Moris V.C."/>
            <person name="Podsiadlowski L."/>
            <person name="Martin S."/>
            <person name="Oeyen J.P."/>
            <person name="Donath A."/>
            <person name="Petersen M."/>
            <person name="Wilbrandt J."/>
            <person name="Misof B."/>
            <person name="Liedtke D."/>
            <person name="Thamm M."/>
            <person name="Scheiner R."/>
            <person name="Schmitt T."/>
            <person name="Niehuis O."/>
        </authorList>
    </citation>
    <scope>NUCLEOTIDE SEQUENCE</scope>
    <source>
        <strain evidence="3">GBR_01_08_01A</strain>
    </source>
</reference>
<feature type="coiled-coil region" evidence="1">
    <location>
        <begin position="48"/>
        <end position="78"/>
    </location>
</feature>
<protein>
    <submittedName>
        <fullName evidence="3">Uncharacterized protein</fullName>
    </submittedName>
</protein>
<comment type="caution">
    <text evidence="3">The sequence shown here is derived from an EMBL/GenBank/DDBJ whole genome shotgun (WGS) entry which is preliminary data.</text>
</comment>
<gene>
    <name evidence="3" type="ORF">KPH14_012858</name>
</gene>
<dbReference type="AlphaFoldDB" id="A0AAD9RDY1"/>
<feature type="region of interest" description="Disordered" evidence="2">
    <location>
        <begin position="1"/>
        <end position="20"/>
    </location>
</feature>
<sequence length="364" mass="43097">MATVRRSPHTTRSKSKSHATKITVTAVESDTQNRSSNNSNILNISTEMANENHMREELERLRVENERQRAELMQLRDNSTNMPTRENDTANLVSGLVHSFNTMNIDVKIPKFEDELKINPLDFLDRLDKYFTFRKCSEFEKLLVIENAIEGRGKIWYNANRCNFMNYVTFKEAFEKEFYSVPMQAKIQSQWSARRFDPRKETLQTFFLFQITEARWFLPKLDQYTINYRVVQQLPVRVREALVTIDFSNVSTVTTALAQLDLTYEERENDRRRIVDRNHNRNNYTNNDTARIRGLRMTRYSNGSVNNFRRPMLYDRYSNSSRPQLAMEDRNERIQMTLPNTSVPPPSCHNHYQNESNNNRPHLN</sequence>
<feature type="compositionally biased region" description="Basic residues" evidence="2">
    <location>
        <begin position="1"/>
        <end position="19"/>
    </location>
</feature>
<keyword evidence="4" id="KW-1185">Reference proteome</keyword>
<organism evidence="3 4">
    <name type="scientific">Odynerus spinipes</name>
    <dbReference type="NCBI Taxonomy" id="1348599"/>
    <lineage>
        <taxon>Eukaryota</taxon>
        <taxon>Metazoa</taxon>
        <taxon>Ecdysozoa</taxon>
        <taxon>Arthropoda</taxon>
        <taxon>Hexapoda</taxon>
        <taxon>Insecta</taxon>
        <taxon>Pterygota</taxon>
        <taxon>Neoptera</taxon>
        <taxon>Endopterygota</taxon>
        <taxon>Hymenoptera</taxon>
        <taxon>Apocrita</taxon>
        <taxon>Aculeata</taxon>
        <taxon>Vespoidea</taxon>
        <taxon>Vespidae</taxon>
        <taxon>Eumeninae</taxon>
        <taxon>Odynerus</taxon>
    </lineage>
</organism>
<evidence type="ECO:0000256" key="1">
    <source>
        <dbReference type="SAM" id="Coils"/>
    </source>
</evidence>
<evidence type="ECO:0000313" key="3">
    <source>
        <dbReference type="EMBL" id="KAK2577568.1"/>
    </source>
</evidence>
<dbReference type="Proteomes" id="UP001258017">
    <property type="component" value="Unassembled WGS sequence"/>
</dbReference>
<proteinExistence type="predicted"/>
<feature type="compositionally biased region" description="Polar residues" evidence="2">
    <location>
        <begin position="350"/>
        <end position="364"/>
    </location>
</feature>
<reference evidence="3" key="1">
    <citation type="submission" date="2021-08" db="EMBL/GenBank/DDBJ databases">
        <authorList>
            <person name="Misof B."/>
            <person name="Oliver O."/>
            <person name="Podsiadlowski L."/>
            <person name="Donath A."/>
            <person name="Peters R."/>
            <person name="Mayer C."/>
            <person name="Rust J."/>
            <person name="Gunkel S."/>
            <person name="Lesny P."/>
            <person name="Martin S."/>
            <person name="Oeyen J.P."/>
            <person name="Petersen M."/>
            <person name="Panagiotis P."/>
            <person name="Wilbrandt J."/>
            <person name="Tanja T."/>
        </authorList>
    </citation>
    <scope>NUCLEOTIDE SEQUENCE</scope>
    <source>
        <strain evidence="3">GBR_01_08_01A</strain>
        <tissue evidence="3">Thorax + abdomen</tissue>
    </source>
</reference>
<name>A0AAD9RDY1_9HYME</name>
<evidence type="ECO:0000313" key="4">
    <source>
        <dbReference type="Proteomes" id="UP001258017"/>
    </source>
</evidence>
<dbReference type="EMBL" id="JAIFRP010004283">
    <property type="protein sequence ID" value="KAK2577568.1"/>
    <property type="molecule type" value="Genomic_DNA"/>
</dbReference>
<keyword evidence="1" id="KW-0175">Coiled coil</keyword>
<evidence type="ECO:0000256" key="2">
    <source>
        <dbReference type="SAM" id="MobiDB-lite"/>
    </source>
</evidence>
<accession>A0AAD9RDY1</accession>
<feature type="region of interest" description="Disordered" evidence="2">
    <location>
        <begin position="338"/>
        <end position="364"/>
    </location>
</feature>